<dbReference type="InterPro" id="IPR002347">
    <property type="entry name" value="SDR_fam"/>
</dbReference>
<name>F4PFH6_BATDJ</name>
<organism evidence="4 5">
    <name type="scientific">Batrachochytrium dendrobatidis (strain JAM81 / FGSC 10211)</name>
    <name type="common">Frog chytrid fungus</name>
    <dbReference type="NCBI Taxonomy" id="684364"/>
    <lineage>
        <taxon>Eukaryota</taxon>
        <taxon>Fungi</taxon>
        <taxon>Fungi incertae sedis</taxon>
        <taxon>Chytridiomycota</taxon>
        <taxon>Chytridiomycota incertae sedis</taxon>
        <taxon>Chytridiomycetes</taxon>
        <taxon>Rhizophydiales</taxon>
        <taxon>Rhizophydiales incertae sedis</taxon>
        <taxon>Batrachochytrium</taxon>
    </lineage>
</organism>
<proteinExistence type="inferred from homology"/>
<reference evidence="4 5" key="1">
    <citation type="submission" date="2009-12" db="EMBL/GenBank/DDBJ databases">
        <title>The draft genome of Batrachochytrium dendrobatidis.</title>
        <authorList>
            <consortium name="US DOE Joint Genome Institute (JGI-PGF)"/>
            <person name="Kuo A."/>
            <person name="Salamov A."/>
            <person name="Schmutz J."/>
            <person name="Lucas S."/>
            <person name="Pitluck S."/>
            <person name="Rosenblum E."/>
            <person name="Stajich J."/>
            <person name="Eisen M."/>
            <person name="Grigoriev I.V."/>
        </authorList>
    </citation>
    <scope>NUCLEOTIDE SEQUENCE [LARGE SCALE GENOMIC DNA]</scope>
    <source>
        <strain evidence="5">JAM81 / FGSC 10211</strain>
    </source>
</reference>
<evidence type="ECO:0000256" key="2">
    <source>
        <dbReference type="ARBA" id="ARBA00023002"/>
    </source>
</evidence>
<dbReference type="InParanoid" id="F4PFH6"/>
<evidence type="ECO:0000313" key="4">
    <source>
        <dbReference type="EMBL" id="EGF76014.1"/>
    </source>
</evidence>
<dbReference type="InterPro" id="IPR036291">
    <property type="entry name" value="NAD(P)-bd_dom_sf"/>
</dbReference>
<sequence>MEIAIAVGSRGVDRIVEITAITVQFLKDLGAKPFIVPSMGSHGGATGPGQKAVLEHLGVSEESVGAEIRSSMEVIKLGELPNGLPVYIDKYASEADGIVVINRVKPHTAFRGHVESGIMKMISIGLGKQKGAEACHQLGFKHMAEHVPAMANLAMEKMPILFGVATVENAFDKVAKIEVLKPEEVEEKETELLKLAKSLLPKLLFDQIDVLVIDQIGKNISGDGMDPNITGRYPTPYAHGGPDVTKMVVLDLTPQTEGNANGVGTADFTTGRLVDKMDKEATYANGLTSTVVGPTHISTTLPTDKQAIQAAIKTSNIFDFTKAKVVRIKNTLEGELSMTNLFDLTGKVAVAIGGNSRSSNKRNHRRWWRSKIIPSRCNDLPSVERAAKEIEAWAGGWDIVLNAPGKNSSTPFLELETDEWDDIMDVNLKGLVFSTQIFAKRMIDQGRKGSIINISSVSSGPPLSRVFTYSTSKAGVNSVTQYLAREFAPHGIRVNAIIPGFFPAEQNRKILDDARIESIMKHTPMERFGEPEELQGAAIYLASDKASGFVTGFGVSSKAFSKE</sequence>
<dbReference type="Proteomes" id="UP000007241">
    <property type="component" value="Unassembled WGS sequence"/>
</dbReference>
<comment type="similarity">
    <text evidence="1">Belongs to the short-chain dehydrogenases/reductases (SDR) family.</text>
</comment>
<dbReference type="GO" id="GO:0050043">
    <property type="term" value="F:lactate racemase activity"/>
    <property type="evidence" value="ECO:0007669"/>
    <property type="project" value="InterPro"/>
</dbReference>
<dbReference type="Pfam" id="PF13561">
    <property type="entry name" value="adh_short_C2"/>
    <property type="match status" value="1"/>
</dbReference>
<evidence type="ECO:0000313" key="5">
    <source>
        <dbReference type="Proteomes" id="UP000007241"/>
    </source>
</evidence>
<keyword evidence="5" id="KW-1185">Reference proteome</keyword>
<dbReference type="PRINTS" id="PR00080">
    <property type="entry name" value="SDRFAMILY"/>
</dbReference>
<accession>F4PFH6</accession>
<dbReference type="SUPFAM" id="SSF51735">
    <property type="entry name" value="NAD(P)-binding Rossmann-fold domains"/>
    <property type="match status" value="1"/>
</dbReference>
<dbReference type="EMBL" id="GL882932">
    <property type="protein sequence ID" value="EGF76014.1"/>
    <property type="molecule type" value="Genomic_DNA"/>
</dbReference>
<evidence type="ECO:0000259" key="3">
    <source>
        <dbReference type="Pfam" id="PF09861"/>
    </source>
</evidence>
<dbReference type="GO" id="GO:0016491">
    <property type="term" value="F:oxidoreductase activity"/>
    <property type="evidence" value="ECO:0000318"/>
    <property type="project" value="GO_Central"/>
</dbReference>
<keyword evidence="2" id="KW-0560">Oxidoreductase</keyword>
<evidence type="ECO:0000256" key="1">
    <source>
        <dbReference type="ARBA" id="ARBA00006484"/>
    </source>
</evidence>
<feature type="domain" description="LarA-like N-terminal" evidence="3">
    <location>
        <begin position="24"/>
        <end position="142"/>
    </location>
</feature>
<dbReference type="PANTHER" id="PTHR42760">
    <property type="entry name" value="SHORT-CHAIN DEHYDROGENASES/REDUCTASES FAMILY MEMBER"/>
    <property type="match status" value="1"/>
</dbReference>
<gene>
    <name evidence="4" type="ORF">BATDEDRAFT_93124</name>
</gene>
<dbReference type="AlphaFoldDB" id="F4PFH6"/>
<dbReference type="Pfam" id="PF09861">
    <property type="entry name" value="Lar_N"/>
    <property type="match status" value="1"/>
</dbReference>
<dbReference type="Gene3D" id="3.40.50.11440">
    <property type="match status" value="1"/>
</dbReference>
<dbReference type="InterPro" id="IPR018657">
    <property type="entry name" value="LarA-like_N"/>
</dbReference>
<protein>
    <recommendedName>
        <fullName evidence="3">LarA-like N-terminal domain-containing protein</fullName>
    </recommendedName>
</protein>
<dbReference type="PRINTS" id="PR00081">
    <property type="entry name" value="GDHRDH"/>
</dbReference>
<dbReference type="HOGENOM" id="CLU_483937_0_0_1"/>
<dbReference type="STRING" id="684364.F4PFH6"/>
<dbReference type="GO" id="GO:0005829">
    <property type="term" value="C:cytosol"/>
    <property type="evidence" value="ECO:0000318"/>
    <property type="project" value="GO_Central"/>
</dbReference>
<dbReference type="PANTHER" id="PTHR42760:SF115">
    <property type="entry name" value="3-OXOACYL-[ACYL-CARRIER-PROTEIN] REDUCTASE FABG"/>
    <property type="match status" value="1"/>
</dbReference>
<dbReference type="Gene3D" id="3.40.50.720">
    <property type="entry name" value="NAD(P)-binding Rossmann-like Domain"/>
    <property type="match status" value="1"/>
</dbReference>
<dbReference type="OrthoDB" id="37659at2759"/>